<sequence>MSRVDLCTLTRIRARFEVVQVKARKSPLDPFVSHDLTFSLTLYTFPKPRA</sequence>
<organism evidence="1 2">
    <name type="scientific">Punica granatum</name>
    <name type="common">Pomegranate</name>
    <dbReference type="NCBI Taxonomy" id="22663"/>
    <lineage>
        <taxon>Eukaryota</taxon>
        <taxon>Viridiplantae</taxon>
        <taxon>Streptophyta</taxon>
        <taxon>Embryophyta</taxon>
        <taxon>Tracheophyta</taxon>
        <taxon>Spermatophyta</taxon>
        <taxon>Magnoliopsida</taxon>
        <taxon>eudicotyledons</taxon>
        <taxon>Gunneridae</taxon>
        <taxon>Pentapetalae</taxon>
        <taxon>rosids</taxon>
        <taxon>malvids</taxon>
        <taxon>Myrtales</taxon>
        <taxon>Lythraceae</taxon>
        <taxon>Punica</taxon>
    </lineage>
</organism>
<evidence type="ECO:0000313" key="1">
    <source>
        <dbReference type="EMBL" id="OWM66821.1"/>
    </source>
</evidence>
<comment type="caution">
    <text evidence="1">The sequence shown here is derived from an EMBL/GenBank/DDBJ whole genome shotgun (WGS) entry which is preliminary data.</text>
</comment>
<dbReference type="AlphaFoldDB" id="A0A218W3K3"/>
<gene>
    <name evidence="1" type="ORF">CDL15_Pgr002616</name>
</gene>
<accession>A0A218W3K3</accession>
<protein>
    <submittedName>
        <fullName evidence="1">Uncharacterized protein</fullName>
    </submittedName>
</protein>
<dbReference type="Proteomes" id="UP000197138">
    <property type="component" value="Unassembled WGS sequence"/>
</dbReference>
<reference evidence="2" key="1">
    <citation type="journal article" date="2017" name="Plant J.">
        <title>The pomegranate (Punica granatum L.) genome and the genomics of punicalagin biosynthesis.</title>
        <authorList>
            <person name="Qin G."/>
            <person name="Xu C."/>
            <person name="Ming R."/>
            <person name="Tang H."/>
            <person name="Guyot R."/>
            <person name="Kramer E.M."/>
            <person name="Hu Y."/>
            <person name="Yi X."/>
            <person name="Qi Y."/>
            <person name="Xu X."/>
            <person name="Gao Z."/>
            <person name="Pan H."/>
            <person name="Jian J."/>
            <person name="Tian Y."/>
            <person name="Yue Z."/>
            <person name="Xu Y."/>
        </authorList>
    </citation>
    <scope>NUCLEOTIDE SEQUENCE [LARGE SCALE GENOMIC DNA]</scope>
    <source>
        <strain evidence="2">cv. Dabenzi</strain>
    </source>
</reference>
<evidence type="ECO:0000313" key="2">
    <source>
        <dbReference type="Proteomes" id="UP000197138"/>
    </source>
</evidence>
<name>A0A218W3K3_PUNGR</name>
<proteinExistence type="predicted"/>
<dbReference type="EMBL" id="MTKT01005527">
    <property type="protein sequence ID" value="OWM66821.1"/>
    <property type="molecule type" value="Genomic_DNA"/>
</dbReference>